<accession>A0ABV0A7W3</accession>
<organism evidence="2 3">
    <name type="scientific">Methylobacterium ajmalii</name>
    <dbReference type="NCBI Taxonomy" id="2738439"/>
    <lineage>
        <taxon>Bacteria</taxon>
        <taxon>Pseudomonadati</taxon>
        <taxon>Pseudomonadota</taxon>
        <taxon>Alphaproteobacteria</taxon>
        <taxon>Hyphomicrobiales</taxon>
        <taxon>Methylobacteriaceae</taxon>
        <taxon>Methylobacterium</taxon>
    </lineage>
</organism>
<dbReference type="Proteomes" id="UP001407347">
    <property type="component" value="Unassembled WGS sequence"/>
</dbReference>
<feature type="transmembrane region" description="Helical" evidence="1">
    <location>
        <begin position="6"/>
        <end position="31"/>
    </location>
</feature>
<protein>
    <submittedName>
        <fullName evidence="2">Uncharacterized protein</fullName>
    </submittedName>
</protein>
<evidence type="ECO:0000313" key="2">
    <source>
        <dbReference type="EMBL" id="MEN3238734.1"/>
    </source>
</evidence>
<keyword evidence="1" id="KW-0472">Membrane</keyword>
<name>A0ABV0A7W3_9HYPH</name>
<keyword evidence="3" id="KW-1185">Reference proteome</keyword>
<feature type="transmembrane region" description="Helical" evidence="1">
    <location>
        <begin position="116"/>
        <end position="136"/>
    </location>
</feature>
<evidence type="ECO:0000313" key="3">
    <source>
        <dbReference type="Proteomes" id="UP001407347"/>
    </source>
</evidence>
<evidence type="ECO:0000256" key="1">
    <source>
        <dbReference type="SAM" id="Phobius"/>
    </source>
</evidence>
<keyword evidence="1" id="KW-1133">Transmembrane helix</keyword>
<dbReference type="RefSeq" id="WP_298963510.1">
    <property type="nucleotide sequence ID" value="NZ_JAQYXP010000007.1"/>
</dbReference>
<feature type="transmembrane region" description="Helical" evidence="1">
    <location>
        <begin position="77"/>
        <end position="96"/>
    </location>
</feature>
<sequence length="143" mass="16250">MKYGEIQAVVQLAVALNVGIFALVDLVGPYIDRLILDLEKLHKELKDKNCGSSDKLAEMVLFYIRISQSNRDAYDKYALSISLVGVIATFGSLWMLVDTARFYNDVVPTSYCILLFAMYLPTSFGLIIIVFTRWLVCRMLPRQ</sequence>
<comment type="caution">
    <text evidence="2">The sequence shown here is derived from an EMBL/GenBank/DDBJ whole genome shotgun (WGS) entry which is preliminary data.</text>
</comment>
<reference evidence="2 3" key="1">
    <citation type="journal article" date="2023" name="PLoS ONE">
        <title>Complete genome assembly of Hawai'i environmental nontuberculous mycobacteria reveals unexpected co-isolation with methylobacteria.</title>
        <authorList>
            <person name="Hendrix J."/>
            <person name="Epperson L.E."/>
            <person name="Tong E.I."/>
            <person name="Chan Y.L."/>
            <person name="Hasan N.A."/>
            <person name="Dawrs S.N."/>
            <person name="Norton G.J."/>
            <person name="Virdi R."/>
            <person name="Crooks J.L."/>
            <person name="Chan E.D."/>
            <person name="Honda J.R."/>
            <person name="Strong M."/>
        </authorList>
    </citation>
    <scope>NUCLEOTIDE SEQUENCE [LARGE SCALE GENOMIC DNA]</scope>
    <source>
        <strain evidence="2 3">NJH_HI04-1</strain>
    </source>
</reference>
<keyword evidence="1" id="KW-0812">Transmembrane</keyword>
<gene>
    <name evidence="2" type="ORF">PUR29_35440</name>
</gene>
<proteinExistence type="predicted"/>
<dbReference type="EMBL" id="JAQYXP010000007">
    <property type="protein sequence ID" value="MEN3238734.1"/>
    <property type="molecule type" value="Genomic_DNA"/>
</dbReference>